<evidence type="ECO:0000313" key="3">
    <source>
        <dbReference type="Proteomes" id="UP000023152"/>
    </source>
</evidence>
<feature type="transmembrane region" description="Helical" evidence="1">
    <location>
        <begin position="252"/>
        <end position="273"/>
    </location>
</feature>
<organism evidence="2 3">
    <name type="scientific">Reticulomyxa filosa</name>
    <dbReference type="NCBI Taxonomy" id="46433"/>
    <lineage>
        <taxon>Eukaryota</taxon>
        <taxon>Sar</taxon>
        <taxon>Rhizaria</taxon>
        <taxon>Retaria</taxon>
        <taxon>Foraminifera</taxon>
        <taxon>Monothalamids</taxon>
        <taxon>Reticulomyxidae</taxon>
        <taxon>Reticulomyxa</taxon>
    </lineage>
</organism>
<dbReference type="EMBL" id="ASPP01011357">
    <property type="protein sequence ID" value="ETO21735.1"/>
    <property type="molecule type" value="Genomic_DNA"/>
</dbReference>
<feature type="transmembrane region" description="Helical" evidence="1">
    <location>
        <begin position="20"/>
        <end position="43"/>
    </location>
</feature>
<dbReference type="AlphaFoldDB" id="X6N617"/>
<keyword evidence="1" id="KW-1133">Transmembrane helix</keyword>
<protein>
    <submittedName>
        <fullName evidence="2">Uncharacterized protein</fullName>
    </submittedName>
</protein>
<feature type="transmembrane region" description="Helical" evidence="1">
    <location>
        <begin position="333"/>
        <end position="356"/>
    </location>
</feature>
<keyword evidence="1" id="KW-0472">Membrane</keyword>
<sequence>MQFLVRSDRVVSVYWAQSVLVVLTTVGILVTGLYHYLCVFAAITDQEILCRVLGHKNLNNSSFNHKQQNTENDGKSLFQLTAVRESRGEERKKSSWIHIFVIAKKKRGGGIKDNVGYIFVLKIKKIKIRESNYYDIQQLLVFFTCAGYEATSIWTCLNAWDLIRIDCSVYLSIGYAGGTFAKACLYSILIRRTATAFQETVFQPKRWQLQALQTWNWLFMIGVVMLSSMYSAPKYAEVTETPWRHCLTNNVFGFVIHAIADAGFALLLCYMFVWRLMATYKRTNVHIDVAITCNTPTTSSTVRTSTGATPAASIVTAVTAGSSQQENQRLRFVAVKTTLLAIVCVISTLVGEIVYAFSSLGAGIYLDMFVQVLCLVLLYKLHERSYHFLCGKCHNFLTRCIE</sequence>
<keyword evidence="1" id="KW-0812">Transmembrane</keyword>
<comment type="caution">
    <text evidence="2">The sequence shown here is derived from an EMBL/GenBank/DDBJ whole genome shotgun (WGS) entry which is preliminary data.</text>
</comment>
<feature type="transmembrane region" description="Helical" evidence="1">
    <location>
        <begin position="215"/>
        <end position="232"/>
    </location>
</feature>
<name>X6N617_RETFI</name>
<evidence type="ECO:0000256" key="1">
    <source>
        <dbReference type="SAM" id="Phobius"/>
    </source>
</evidence>
<feature type="transmembrane region" description="Helical" evidence="1">
    <location>
        <begin position="362"/>
        <end position="379"/>
    </location>
</feature>
<keyword evidence="3" id="KW-1185">Reference proteome</keyword>
<evidence type="ECO:0000313" key="2">
    <source>
        <dbReference type="EMBL" id="ETO21735.1"/>
    </source>
</evidence>
<gene>
    <name evidence="2" type="ORF">RFI_15468</name>
</gene>
<reference evidence="2 3" key="1">
    <citation type="journal article" date="2013" name="Curr. Biol.">
        <title>The Genome of the Foraminiferan Reticulomyxa filosa.</title>
        <authorList>
            <person name="Glockner G."/>
            <person name="Hulsmann N."/>
            <person name="Schleicher M."/>
            <person name="Noegel A.A."/>
            <person name="Eichinger L."/>
            <person name="Gallinger C."/>
            <person name="Pawlowski J."/>
            <person name="Sierra R."/>
            <person name="Euteneuer U."/>
            <person name="Pillet L."/>
            <person name="Moustafa A."/>
            <person name="Platzer M."/>
            <person name="Groth M."/>
            <person name="Szafranski K."/>
            <person name="Schliwa M."/>
        </authorList>
    </citation>
    <scope>NUCLEOTIDE SEQUENCE [LARGE SCALE GENOMIC DNA]</scope>
</reference>
<dbReference type="Proteomes" id="UP000023152">
    <property type="component" value="Unassembled WGS sequence"/>
</dbReference>
<accession>X6N617</accession>
<proteinExistence type="predicted"/>